<gene>
    <name evidence="2" type="ORF">PENCOP_c009G06252</name>
</gene>
<organism evidence="2 3">
    <name type="scientific">Penicillium coprophilum</name>
    <dbReference type="NCBI Taxonomy" id="36646"/>
    <lineage>
        <taxon>Eukaryota</taxon>
        <taxon>Fungi</taxon>
        <taxon>Dikarya</taxon>
        <taxon>Ascomycota</taxon>
        <taxon>Pezizomycotina</taxon>
        <taxon>Eurotiomycetes</taxon>
        <taxon>Eurotiomycetidae</taxon>
        <taxon>Eurotiales</taxon>
        <taxon>Aspergillaceae</taxon>
        <taxon>Penicillium</taxon>
    </lineage>
</organism>
<dbReference type="STRING" id="36646.A0A1V6UIH6"/>
<reference evidence="3" key="1">
    <citation type="journal article" date="2017" name="Nat. Microbiol.">
        <title>Global analysis of biosynthetic gene clusters reveals vast potential of secondary metabolite production in Penicillium species.</title>
        <authorList>
            <person name="Nielsen J.C."/>
            <person name="Grijseels S."/>
            <person name="Prigent S."/>
            <person name="Ji B."/>
            <person name="Dainat J."/>
            <person name="Nielsen K.F."/>
            <person name="Frisvad J.C."/>
            <person name="Workman M."/>
            <person name="Nielsen J."/>
        </authorList>
    </citation>
    <scope>NUCLEOTIDE SEQUENCE [LARGE SCALE GENOMIC DNA]</scope>
    <source>
        <strain evidence="3">IBT 31321</strain>
    </source>
</reference>
<dbReference type="AlphaFoldDB" id="A0A1V6UIH6"/>
<feature type="region of interest" description="Disordered" evidence="1">
    <location>
        <begin position="1"/>
        <end position="28"/>
    </location>
</feature>
<dbReference type="Proteomes" id="UP000191500">
    <property type="component" value="Unassembled WGS sequence"/>
</dbReference>
<accession>A0A1V6UIH6</accession>
<sequence>MASPTPLVKRSLSEPGPPEDEPLSSPAKRRRFYFADKMPIETTVVPEGPKDLIPRTIPITEISVERAFDLRRALREDEIPIKSDCPPLRGRSDYRIWRREVRLILSENMVLDLVEGKMGELPRSHRLGSQFDSLNEAAREIINTNLSPTTRLMVRNIRSAQKMWEKLENHCKPSDWSVVRSGWLALHNIRYSQCRDIWEYISKVDDAWRCICLDQEDVLEKHEFARCASLVCSLDTSKWETWKMGFLSGRNIDIPSWKSLVESLTSAEDKGIVSGLIGIAI</sequence>
<evidence type="ECO:0000313" key="3">
    <source>
        <dbReference type="Proteomes" id="UP000191500"/>
    </source>
</evidence>
<comment type="caution">
    <text evidence="2">The sequence shown here is derived from an EMBL/GenBank/DDBJ whole genome shotgun (WGS) entry which is preliminary data.</text>
</comment>
<keyword evidence="3" id="KW-1185">Reference proteome</keyword>
<protein>
    <submittedName>
        <fullName evidence="2">Uncharacterized protein</fullName>
    </submittedName>
</protein>
<name>A0A1V6UIH6_9EURO</name>
<proteinExistence type="predicted"/>
<evidence type="ECO:0000256" key="1">
    <source>
        <dbReference type="SAM" id="MobiDB-lite"/>
    </source>
</evidence>
<dbReference type="EMBL" id="MDDG01000009">
    <property type="protein sequence ID" value="OQE37813.1"/>
    <property type="molecule type" value="Genomic_DNA"/>
</dbReference>
<evidence type="ECO:0000313" key="2">
    <source>
        <dbReference type="EMBL" id="OQE37813.1"/>
    </source>
</evidence>